<dbReference type="InterPro" id="IPR037176">
    <property type="entry name" value="Osmotin/thaumatin-like_sf"/>
</dbReference>
<dbReference type="Proteomes" id="UP000002630">
    <property type="component" value="Unassembled WGS sequence"/>
</dbReference>
<dbReference type="InterPro" id="IPR001938">
    <property type="entry name" value="Thaumatin"/>
</dbReference>
<proteinExistence type="predicted"/>
<dbReference type="InterPro" id="IPR002889">
    <property type="entry name" value="WSC_carb-bd"/>
</dbReference>
<dbReference type="InParanoid" id="D7G3V7"/>
<feature type="domain" description="WSC" evidence="1">
    <location>
        <begin position="56"/>
        <end position="146"/>
    </location>
</feature>
<evidence type="ECO:0000259" key="1">
    <source>
        <dbReference type="PROSITE" id="PS51212"/>
    </source>
</evidence>
<evidence type="ECO:0000313" key="2">
    <source>
        <dbReference type="EMBL" id="CBJ33634.1"/>
    </source>
</evidence>
<keyword evidence="3" id="KW-1185">Reference proteome</keyword>
<dbReference type="OrthoDB" id="430315at2759"/>
<name>D7G3V7_ECTSI</name>
<reference evidence="2 3" key="1">
    <citation type="journal article" date="2010" name="Nature">
        <title>The Ectocarpus genome and the independent evolution of multicellularity in brown algae.</title>
        <authorList>
            <person name="Cock J.M."/>
            <person name="Sterck L."/>
            <person name="Rouze P."/>
            <person name="Scornet D."/>
            <person name="Allen A.E."/>
            <person name="Amoutzias G."/>
            <person name="Anthouard V."/>
            <person name="Artiguenave F."/>
            <person name="Aury J.M."/>
            <person name="Badger J.H."/>
            <person name="Beszteri B."/>
            <person name="Billiau K."/>
            <person name="Bonnet E."/>
            <person name="Bothwell J.H."/>
            <person name="Bowler C."/>
            <person name="Boyen C."/>
            <person name="Brownlee C."/>
            <person name="Carrano C.J."/>
            <person name="Charrier B."/>
            <person name="Cho G.Y."/>
            <person name="Coelho S.M."/>
            <person name="Collen J."/>
            <person name="Corre E."/>
            <person name="Da Silva C."/>
            <person name="Delage L."/>
            <person name="Delaroque N."/>
            <person name="Dittami S.M."/>
            <person name="Doulbeau S."/>
            <person name="Elias M."/>
            <person name="Farnham G."/>
            <person name="Gachon C.M."/>
            <person name="Gschloessl B."/>
            <person name="Heesch S."/>
            <person name="Jabbari K."/>
            <person name="Jubin C."/>
            <person name="Kawai H."/>
            <person name="Kimura K."/>
            <person name="Kloareg B."/>
            <person name="Kupper F.C."/>
            <person name="Lang D."/>
            <person name="Le Bail A."/>
            <person name="Leblanc C."/>
            <person name="Lerouge P."/>
            <person name="Lohr M."/>
            <person name="Lopez P.J."/>
            <person name="Martens C."/>
            <person name="Maumus F."/>
            <person name="Michel G."/>
            <person name="Miranda-Saavedra D."/>
            <person name="Morales J."/>
            <person name="Moreau H."/>
            <person name="Motomura T."/>
            <person name="Nagasato C."/>
            <person name="Napoli C.A."/>
            <person name="Nelson D.R."/>
            <person name="Nyvall-Collen P."/>
            <person name="Peters A.F."/>
            <person name="Pommier C."/>
            <person name="Potin P."/>
            <person name="Poulain J."/>
            <person name="Quesneville H."/>
            <person name="Read B."/>
            <person name="Rensing S.A."/>
            <person name="Ritter A."/>
            <person name="Rousvoal S."/>
            <person name="Samanta M."/>
            <person name="Samson G."/>
            <person name="Schroeder D.C."/>
            <person name="Segurens B."/>
            <person name="Strittmatter M."/>
            <person name="Tonon T."/>
            <person name="Tregear J.W."/>
            <person name="Valentin K."/>
            <person name="von Dassow P."/>
            <person name="Yamagishi T."/>
            <person name="Van de Peer Y."/>
            <person name="Wincker P."/>
        </authorList>
    </citation>
    <scope>NUCLEOTIDE SEQUENCE [LARGE SCALE GENOMIC DNA]</scope>
    <source>
        <strain evidence="3">Ec32 / CCAP1310/4</strain>
    </source>
</reference>
<gene>
    <name evidence="2" type="ORF">Esi_0533_0007</name>
</gene>
<evidence type="ECO:0000313" key="3">
    <source>
        <dbReference type="Proteomes" id="UP000002630"/>
    </source>
</evidence>
<dbReference type="PANTHER" id="PTHR31048">
    <property type="entry name" value="OS03G0233200 PROTEIN"/>
    <property type="match status" value="1"/>
</dbReference>
<protein>
    <submittedName>
        <fullName evidence="2">Thaumatin-domain containing protein</fullName>
    </submittedName>
</protein>
<dbReference type="SMART" id="SM00321">
    <property type="entry name" value="WSC"/>
    <property type="match status" value="1"/>
</dbReference>
<dbReference type="SMART" id="SM00205">
    <property type="entry name" value="THN"/>
    <property type="match status" value="1"/>
</dbReference>
<sequence>MREESLVTASRSAAKSGSGRCSWASGRNWRAVAVASVALVALTRRVAAQSDEVLDLYPYKGCFVDKHGEDRAMEHMSIIPDLTLEHCAMICMEEGYAYAGLEWQIECFCGNSYDKWGDSTSCDMYLAAEPTVEAGGDWALSVYGLPEVLDVNSNSAAAVAASDGGSDIITAATSLSDLGAVESGKRAFTVVNECSQDVRVGSTGGRITFGSGTDPESKDNCDAWGLSATYNTGPMGIGCYWDFPEEESGNTDRMLSPGQAFRYYLHETDSDVRWSGTIWGSTGCDKIAGCATGVCYSPSTDYICPAYVGPGGPTTKAEFTLSETGKDYYDISAIDGTNLPMMIEPDNPIFPNSTDQNIMKYQCGSPGAPVSHHSDIDGCTWSYENTVPDLHGSEDLSQFLRLVLPGDYENTTVCVSDADCTTGICGVHPQRWADGSYKGGVEQGSCGEHIAWVTAGGACAGGWEDGEFPDAHPFFCGSEVTGGMRSHMYGCYGTTLAHSGYTPGADTTACGCPEWEEPPYNLTAPPISDCNGINPEWVELSMPWHAHQKRACPTAYTFPYDDQTSTFTCFDGDGPGNPNTQSYTITFCPGDTEENMFG</sequence>
<dbReference type="EMBL" id="FN649760">
    <property type="protein sequence ID" value="CBJ33634.1"/>
    <property type="molecule type" value="Genomic_DNA"/>
</dbReference>
<accession>D7G3V7</accession>
<dbReference type="Pfam" id="PF01822">
    <property type="entry name" value="WSC"/>
    <property type="match status" value="1"/>
</dbReference>
<dbReference type="Gene3D" id="2.60.110.10">
    <property type="entry name" value="Thaumatin"/>
    <property type="match status" value="2"/>
</dbReference>
<dbReference type="AlphaFoldDB" id="D7G3V7"/>
<organism evidence="2 3">
    <name type="scientific">Ectocarpus siliculosus</name>
    <name type="common">Brown alga</name>
    <name type="synonym">Conferva siliculosa</name>
    <dbReference type="NCBI Taxonomy" id="2880"/>
    <lineage>
        <taxon>Eukaryota</taxon>
        <taxon>Sar</taxon>
        <taxon>Stramenopiles</taxon>
        <taxon>Ochrophyta</taxon>
        <taxon>PX clade</taxon>
        <taxon>Phaeophyceae</taxon>
        <taxon>Ectocarpales</taxon>
        <taxon>Ectocarpaceae</taxon>
        <taxon>Ectocarpus</taxon>
    </lineage>
</organism>
<dbReference type="STRING" id="2880.D7G3V7"/>
<dbReference type="PROSITE" id="PS51367">
    <property type="entry name" value="THAUMATIN_2"/>
    <property type="match status" value="1"/>
</dbReference>
<dbReference type="PROSITE" id="PS51212">
    <property type="entry name" value="WSC"/>
    <property type="match status" value="1"/>
</dbReference>
<dbReference type="Pfam" id="PF00314">
    <property type="entry name" value="Thaumatin"/>
    <property type="match status" value="2"/>
</dbReference>
<dbReference type="SUPFAM" id="SSF49870">
    <property type="entry name" value="Osmotin, thaumatin-like protein"/>
    <property type="match status" value="1"/>
</dbReference>